<accession>E8RP04</accession>
<protein>
    <submittedName>
        <fullName evidence="5">Regulatory protein ArsR</fullName>
    </submittedName>
</protein>
<dbReference type="RefSeq" id="WP_013477751.1">
    <property type="nucleotide sequence ID" value="NC_014816.1"/>
</dbReference>
<evidence type="ECO:0000313" key="6">
    <source>
        <dbReference type="Proteomes" id="UP000001492"/>
    </source>
</evidence>
<reference evidence="6" key="1">
    <citation type="submission" date="2010-12" db="EMBL/GenBank/DDBJ databases">
        <title>Complete sequence of chromosome 1 of Asticcacaulis excentricus CB 48.</title>
        <authorList>
            <consortium name="US DOE Joint Genome Institute"/>
            <person name="Lucas S."/>
            <person name="Copeland A."/>
            <person name="Lapidus A."/>
            <person name="Cheng J.-F."/>
            <person name="Bruce D."/>
            <person name="Goodwin L."/>
            <person name="Pitluck S."/>
            <person name="Teshima H."/>
            <person name="Davenport K."/>
            <person name="Detter J.C."/>
            <person name="Han C."/>
            <person name="Tapia R."/>
            <person name="Land M."/>
            <person name="Hauser L."/>
            <person name="Jeffries C."/>
            <person name="Kyrpides N."/>
            <person name="Ivanova N."/>
            <person name="Ovchinnikova G."/>
            <person name="Brun Y.V."/>
            <person name="Woyke T."/>
        </authorList>
    </citation>
    <scope>NUCLEOTIDE SEQUENCE [LARGE SCALE GENOMIC DNA]</scope>
    <source>
        <strain evidence="6">ATCC 15261 / DSM 4724 / KCTC 12464 / NCIMB 9791 / VKM B-1370 / CB 48</strain>
    </source>
</reference>
<dbReference type="SMART" id="SM00418">
    <property type="entry name" value="HTH_ARSR"/>
    <property type="match status" value="1"/>
</dbReference>
<dbReference type="InterPro" id="IPR036388">
    <property type="entry name" value="WH-like_DNA-bd_sf"/>
</dbReference>
<dbReference type="InterPro" id="IPR051081">
    <property type="entry name" value="HTH_MetalResp_TranReg"/>
</dbReference>
<dbReference type="NCBIfam" id="NF033788">
    <property type="entry name" value="HTH_metalloreg"/>
    <property type="match status" value="1"/>
</dbReference>
<evidence type="ECO:0000256" key="2">
    <source>
        <dbReference type="ARBA" id="ARBA00023125"/>
    </source>
</evidence>
<keyword evidence="6" id="KW-1185">Reference proteome</keyword>
<dbReference type="Proteomes" id="UP000001492">
    <property type="component" value="Chromosome 1"/>
</dbReference>
<dbReference type="PRINTS" id="PR00778">
    <property type="entry name" value="HTHARSR"/>
</dbReference>
<dbReference type="AlphaFoldDB" id="E8RP04"/>
<dbReference type="PANTHER" id="PTHR33154">
    <property type="entry name" value="TRANSCRIPTIONAL REGULATOR, ARSR FAMILY"/>
    <property type="match status" value="1"/>
</dbReference>
<dbReference type="EMBL" id="CP002395">
    <property type="protein sequence ID" value="ADU11917.1"/>
    <property type="molecule type" value="Genomic_DNA"/>
</dbReference>
<dbReference type="NCBIfam" id="NF033789">
    <property type="entry name" value="repress_SdpR"/>
    <property type="match status" value="1"/>
</dbReference>
<dbReference type="PROSITE" id="PS50987">
    <property type="entry name" value="HTH_ARSR_2"/>
    <property type="match status" value="1"/>
</dbReference>
<dbReference type="InterPro" id="IPR001845">
    <property type="entry name" value="HTH_ArsR_DNA-bd_dom"/>
</dbReference>
<dbReference type="Gene3D" id="1.10.10.10">
    <property type="entry name" value="Winged helix-like DNA-binding domain superfamily/Winged helix DNA-binding domain"/>
    <property type="match status" value="1"/>
</dbReference>
<dbReference type="GO" id="GO:0003700">
    <property type="term" value="F:DNA-binding transcription factor activity"/>
    <property type="evidence" value="ECO:0007669"/>
    <property type="project" value="InterPro"/>
</dbReference>
<dbReference type="OrthoDB" id="7391478at2"/>
<keyword evidence="2" id="KW-0238">DNA-binding</keyword>
<dbReference type="InterPro" id="IPR011991">
    <property type="entry name" value="ArsR-like_HTH"/>
</dbReference>
<keyword evidence="1" id="KW-0805">Transcription regulation</keyword>
<dbReference type="GO" id="GO:0003677">
    <property type="term" value="F:DNA binding"/>
    <property type="evidence" value="ECO:0007669"/>
    <property type="project" value="UniProtKB-KW"/>
</dbReference>
<feature type="domain" description="HTH arsR-type" evidence="4">
    <location>
        <begin position="1"/>
        <end position="87"/>
    </location>
</feature>
<dbReference type="CDD" id="cd00090">
    <property type="entry name" value="HTH_ARSR"/>
    <property type="match status" value="1"/>
</dbReference>
<keyword evidence="3" id="KW-0804">Transcription</keyword>
<organism evidence="5 6">
    <name type="scientific">Asticcacaulis excentricus (strain ATCC 15261 / DSM 4724 / KCTC 12464 / NCIMB 9791 / VKM B-1370 / CB 48)</name>
    <dbReference type="NCBI Taxonomy" id="573065"/>
    <lineage>
        <taxon>Bacteria</taxon>
        <taxon>Pseudomonadati</taxon>
        <taxon>Pseudomonadota</taxon>
        <taxon>Alphaproteobacteria</taxon>
        <taxon>Caulobacterales</taxon>
        <taxon>Caulobacteraceae</taxon>
        <taxon>Asticcacaulis</taxon>
    </lineage>
</organism>
<evidence type="ECO:0000256" key="1">
    <source>
        <dbReference type="ARBA" id="ARBA00023015"/>
    </source>
</evidence>
<gene>
    <name evidence="5" type="ordered locus">Astex_0217</name>
</gene>
<dbReference type="InterPro" id="IPR036390">
    <property type="entry name" value="WH_DNA-bd_sf"/>
</dbReference>
<dbReference type="STRING" id="573065.Astex_0217"/>
<evidence type="ECO:0000256" key="3">
    <source>
        <dbReference type="ARBA" id="ARBA00023163"/>
    </source>
</evidence>
<sequence>MSEVYKSLSDPTRRHILEMLREREMSAGEIAERVSVSKPTLSGHLATLKAAGLVDVTRQGTTLIYRLNLSVLEEAVMSLMSAFRIGQDAPAPRPRAAEDRA</sequence>
<evidence type="ECO:0000313" key="5">
    <source>
        <dbReference type="EMBL" id="ADU11917.1"/>
    </source>
</evidence>
<dbReference type="KEGG" id="aex:Astex_0217"/>
<proteinExistence type="predicted"/>
<dbReference type="InterPro" id="IPR047796">
    <property type="entry name" value="SdpR-like_repress"/>
</dbReference>
<dbReference type="PANTHER" id="PTHR33154:SF33">
    <property type="entry name" value="TRANSCRIPTIONAL REPRESSOR SDPR"/>
    <property type="match status" value="1"/>
</dbReference>
<dbReference type="eggNOG" id="COG0640">
    <property type="taxonomic scope" value="Bacteria"/>
</dbReference>
<evidence type="ECO:0000259" key="4">
    <source>
        <dbReference type="PROSITE" id="PS50987"/>
    </source>
</evidence>
<dbReference type="Pfam" id="PF01022">
    <property type="entry name" value="HTH_5"/>
    <property type="match status" value="1"/>
</dbReference>
<dbReference type="SUPFAM" id="SSF46785">
    <property type="entry name" value="Winged helix' DNA-binding domain"/>
    <property type="match status" value="1"/>
</dbReference>
<name>E8RP04_ASTEC</name>
<dbReference type="HOGENOM" id="CLU_097806_3_4_5"/>